<evidence type="ECO:0000313" key="9">
    <source>
        <dbReference type="Proteomes" id="UP001145742"/>
    </source>
</evidence>
<evidence type="ECO:0000256" key="7">
    <source>
        <dbReference type="RuleBase" id="RU910716"/>
    </source>
</evidence>
<keyword evidence="5 7" id="KW-1133">Transmembrane helix</keyword>
<dbReference type="Pfam" id="PF09815">
    <property type="entry name" value="XK-related"/>
    <property type="match status" value="1"/>
</dbReference>
<comment type="subcellular location">
    <subcellularLocation>
        <location evidence="1">Cell membrane</location>
        <topology evidence="1">Multi-pass membrane protein</topology>
    </subcellularLocation>
    <subcellularLocation>
        <location evidence="7">Membrane</location>
        <topology evidence="7">Multi-pass membrane protein</topology>
    </subcellularLocation>
</comment>
<dbReference type="InterPro" id="IPR050895">
    <property type="entry name" value="XK-related_scramblase"/>
</dbReference>
<protein>
    <recommendedName>
        <fullName evidence="7">XK-related protein</fullName>
    </recommendedName>
</protein>
<feature type="transmembrane region" description="Helical" evidence="7">
    <location>
        <begin position="111"/>
        <end position="130"/>
    </location>
</feature>
<dbReference type="InterPro" id="IPR018629">
    <property type="entry name" value="XK-rel"/>
</dbReference>
<evidence type="ECO:0000313" key="8">
    <source>
        <dbReference type="EMBL" id="KAJ7413736.1"/>
    </source>
</evidence>
<gene>
    <name evidence="8" type="ORF">WISP_88686</name>
</gene>
<dbReference type="EMBL" id="WHWB01034126">
    <property type="protein sequence ID" value="KAJ7413736.1"/>
    <property type="molecule type" value="Genomic_DNA"/>
</dbReference>
<evidence type="ECO:0000256" key="5">
    <source>
        <dbReference type="ARBA" id="ARBA00022989"/>
    </source>
</evidence>
<evidence type="ECO:0000256" key="1">
    <source>
        <dbReference type="ARBA" id="ARBA00004651"/>
    </source>
</evidence>
<keyword evidence="6 7" id="KW-0472">Membrane</keyword>
<comment type="caution">
    <text evidence="7">Lacks conserved residue(s) required for the propagation of feature annotation.</text>
</comment>
<evidence type="ECO:0000256" key="6">
    <source>
        <dbReference type="ARBA" id="ARBA00023136"/>
    </source>
</evidence>
<dbReference type="Proteomes" id="UP001145742">
    <property type="component" value="Unassembled WGS sequence"/>
</dbReference>
<accession>A0ABQ9D3B2</accession>
<proteinExistence type="inferred from homology"/>
<keyword evidence="3" id="KW-1003">Cell membrane</keyword>
<evidence type="ECO:0000256" key="4">
    <source>
        <dbReference type="ARBA" id="ARBA00022692"/>
    </source>
</evidence>
<organism evidence="8 9">
    <name type="scientific">Willisornis vidua</name>
    <name type="common">Xingu scale-backed antbird</name>
    <dbReference type="NCBI Taxonomy" id="1566151"/>
    <lineage>
        <taxon>Eukaryota</taxon>
        <taxon>Metazoa</taxon>
        <taxon>Chordata</taxon>
        <taxon>Craniata</taxon>
        <taxon>Vertebrata</taxon>
        <taxon>Euteleostomi</taxon>
        <taxon>Archelosauria</taxon>
        <taxon>Archosauria</taxon>
        <taxon>Dinosauria</taxon>
        <taxon>Saurischia</taxon>
        <taxon>Theropoda</taxon>
        <taxon>Coelurosauria</taxon>
        <taxon>Aves</taxon>
        <taxon>Neognathae</taxon>
        <taxon>Neoaves</taxon>
        <taxon>Telluraves</taxon>
        <taxon>Australaves</taxon>
        <taxon>Passeriformes</taxon>
        <taxon>Thamnophilidae</taxon>
        <taxon>Willisornis</taxon>
    </lineage>
</organism>
<keyword evidence="4 7" id="KW-0812">Transmembrane</keyword>
<comment type="similarity">
    <text evidence="2 7">Belongs to the XK family.</text>
</comment>
<feature type="transmembrane region" description="Helical" evidence="7">
    <location>
        <begin position="71"/>
        <end position="91"/>
    </location>
</feature>
<sequence>MTDYSLCKEFFSDIHLKVPLAEFKPVPPCPIAECLGEETNLSPYSILILVFMELGSSECSLTRSEKGRITCFNLLATLVIVYPRGVSSLITQTFSYEWFKSDWEVTDIGKLKWIFLVHLFQCGIFIRYWFALKYGFQAAFKQKSSGDASETDPSNLIQKQAIDAVTDINMLRVFKTFLDTTPQLFVQIYILMEHGKTDFYQCIFIRLYIADHWHIQMKLTEWQDKTTE</sequence>
<evidence type="ECO:0000256" key="2">
    <source>
        <dbReference type="ARBA" id="ARBA00008789"/>
    </source>
</evidence>
<dbReference type="PANTHER" id="PTHR16024:SF13">
    <property type="entry name" value="XK-RELATED PROTEIN 9"/>
    <property type="match status" value="1"/>
</dbReference>
<comment type="caution">
    <text evidence="8">The sequence shown here is derived from an EMBL/GenBank/DDBJ whole genome shotgun (WGS) entry which is preliminary data.</text>
</comment>
<evidence type="ECO:0000256" key="3">
    <source>
        <dbReference type="ARBA" id="ARBA00022475"/>
    </source>
</evidence>
<keyword evidence="9" id="KW-1185">Reference proteome</keyword>
<dbReference type="PANTHER" id="PTHR16024">
    <property type="entry name" value="XK-RELATED PROTEIN"/>
    <property type="match status" value="1"/>
</dbReference>
<reference evidence="8" key="1">
    <citation type="submission" date="2019-10" db="EMBL/GenBank/DDBJ databases">
        <authorList>
            <person name="Soares A.E.R."/>
            <person name="Aleixo A."/>
            <person name="Schneider P."/>
            <person name="Miyaki C.Y."/>
            <person name="Schneider M.P."/>
            <person name="Mello C."/>
            <person name="Vasconcelos A.T.R."/>
        </authorList>
    </citation>
    <scope>NUCLEOTIDE SEQUENCE</scope>
    <source>
        <tissue evidence="8">Muscle</tissue>
    </source>
</reference>
<name>A0ABQ9D3B2_9PASS</name>